<feature type="compositionally biased region" description="Polar residues" evidence="1">
    <location>
        <begin position="19"/>
        <end position="28"/>
    </location>
</feature>
<proteinExistence type="predicted"/>
<reference evidence="2" key="2">
    <citation type="journal article" date="2015" name="Data Brief">
        <title>Shoot transcriptome of the giant reed, Arundo donax.</title>
        <authorList>
            <person name="Barrero R.A."/>
            <person name="Guerrero F.D."/>
            <person name="Moolhuijzen P."/>
            <person name="Goolsby J.A."/>
            <person name="Tidwell J."/>
            <person name="Bellgard S.E."/>
            <person name="Bellgard M.I."/>
        </authorList>
    </citation>
    <scope>NUCLEOTIDE SEQUENCE</scope>
    <source>
        <tissue evidence="2">Shoot tissue taken approximately 20 cm above the soil surface</tissue>
    </source>
</reference>
<evidence type="ECO:0000256" key="1">
    <source>
        <dbReference type="SAM" id="MobiDB-lite"/>
    </source>
</evidence>
<feature type="region of interest" description="Disordered" evidence="1">
    <location>
        <begin position="1"/>
        <end position="28"/>
    </location>
</feature>
<sequence>MACMSASRASIPRARMRSILSTTTSRSW</sequence>
<dbReference type="AlphaFoldDB" id="A0A0A8XYP8"/>
<protein>
    <submittedName>
        <fullName evidence="2">Uncharacterized protein</fullName>
    </submittedName>
</protein>
<organism evidence="2">
    <name type="scientific">Arundo donax</name>
    <name type="common">Giant reed</name>
    <name type="synonym">Donax arundinaceus</name>
    <dbReference type="NCBI Taxonomy" id="35708"/>
    <lineage>
        <taxon>Eukaryota</taxon>
        <taxon>Viridiplantae</taxon>
        <taxon>Streptophyta</taxon>
        <taxon>Embryophyta</taxon>
        <taxon>Tracheophyta</taxon>
        <taxon>Spermatophyta</taxon>
        <taxon>Magnoliopsida</taxon>
        <taxon>Liliopsida</taxon>
        <taxon>Poales</taxon>
        <taxon>Poaceae</taxon>
        <taxon>PACMAD clade</taxon>
        <taxon>Arundinoideae</taxon>
        <taxon>Arundineae</taxon>
        <taxon>Arundo</taxon>
    </lineage>
</organism>
<evidence type="ECO:0000313" key="2">
    <source>
        <dbReference type="EMBL" id="JAD17893.1"/>
    </source>
</evidence>
<reference evidence="2" key="1">
    <citation type="submission" date="2014-09" db="EMBL/GenBank/DDBJ databases">
        <authorList>
            <person name="Magalhaes I.L.F."/>
            <person name="Oliveira U."/>
            <person name="Santos F.R."/>
            <person name="Vidigal T.H.D.A."/>
            <person name="Brescovit A.D."/>
            <person name="Santos A.J."/>
        </authorList>
    </citation>
    <scope>NUCLEOTIDE SEQUENCE</scope>
    <source>
        <tissue evidence="2">Shoot tissue taken approximately 20 cm above the soil surface</tissue>
    </source>
</reference>
<accession>A0A0A8XYP8</accession>
<dbReference type="EMBL" id="GBRH01280002">
    <property type="protein sequence ID" value="JAD17893.1"/>
    <property type="molecule type" value="Transcribed_RNA"/>
</dbReference>
<name>A0A0A8XYP8_ARUDO</name>